<evidence type="ECO:0000256" key="1">
    <source>
        <dbReference type="SAM" id="SignalP"/>
    </source>
</evidence>
<protein>
    <submittedName>
        <fullName evidence="2">Uncharacterized protein MANES_01G037500</fullName>
    </submittedName>
</protein>
<feature type="chain" id="PRO_5015198170" evidence="1">
    <location>
        <begin position="17"/>
        <end position="132"/>
    </location>
</feature>
<keyword evidence="1" id="KW-0732">Signal</keyword>
<feature type="signal peptide" evidence="1">
    <location>
        <begin position="1"/>
        <end position="16"/>
    </location>
</feature>
<proteinExistence type="predicted"/>
<name>A0A2P2MHF7_RHIMU</name>
<reference evidence="2" key="1">
    <citation type="submission" date="2018-02" db="EMBL/GenBank/DDBJ databases">
        <title>Rhizophora mucronata_Transcriptome.</title>
        <authorList>
            <person name="Meera S.P."/>
            <person name="Sreeshan A."/>
            <person name="Augustine A."/>
        </authorList>
    </citation>
    <scope>NUCLEOTIDE SEQUENCE</scope>
    <source>
        <tissue evidence="2">Leaf</tissue>
    </source>
</reference>
<dbReference type="AlphaFoldDB" id="A0A2P2MHF7"/>
<dbReference type="EMBL" id="GGEC01049180">
    <property type="protein sequence ID" value="MBX29664.1"/>
    <property type="molecule type" value="Transcribed_RNA"/>
</dbReference>
<sequence length="132" mass="15232">MHLAFDVSLCLDVCFATCCFVCPLSCVSTIYCVLKLELYTQIKIGLTFFLTQIQGRGLVYHFKIYICSFLFSFSAYTSFHRSICILIEQYMIDVKVLLTMPCCLYFSSLHSLFFKKFFCEYAVLLVFGNCGK</sequence>
<evidence type="ECO:0000313" key="2">
    <source>
        <dbReference type="EMBL" id="MBX29664.1"/>
    </source>
</evidence>
<organism evidence="2">
    <name type="scientific">Rhizophora mucronata</name>
    <name type="common">Asiatic mangrove</name>
    <dbReference type="NCBI Taxonomy" id="61149"/>
    <lineage>
        <taxon>Eukaryota</taxon>
        <taxon>Viridiplantae</taxon>
        <taxon>Streptophyta</taxon>
        <taxon>Embryophyta</taxon>
        <taxon>Tracheophyta</taxon>
        <taxon>Spermatophyta</taxon>
        <taxon>Magnoliopsida</taxon>
        <taxon>eudicotyledons</taxon>
        <taxon>Gunneridae</taxon>
        <taxon>Pentapetalae</taxon>
        <taxon>rosids</taxon>
        <taxon>fabids</taxon>
        <taxon>Malpighiales</taxon>
        <taxon>Rhizophoraceae</taxon>
        <taxon>Rhizophora</taxon>
    </lineage>
</organism>
<accession>A0A2P2MHF7</accession>